<proteinExistence type="predicted"/>
<reference evidence="1" key="1">
    <citation type="submission" date="2018-05" db="EMBL/GenBank/DDBJ databases">
        <authorList>
            <person name="Lanie J.A."/>
            <person name="Ng W.-L."/>
            <person name="Kazmierczak K.M."/>
            <person name="Andrzejewski T.M."/>
            <person name="Davidsen T.M."/>
            <person name="Wayne K.J."/>
            <person name="Tettelin H."/>
            <person name="Glass J.I."/>
            <person name="Rusch D."/>
            <person name="Podicherti R."/>
            <person name="Tsui H.-C.T."/>
            <person name="Winkler M.E."/>
        </authorList>
    </citation>
    <scope>NUCLEOTIDE SEQUENCE</scope>
</reference>
<sequence>MVVENCDELFEKPFHKEVNCPWYTEDYFGHNHPCEICEDNEILWQDIQHEADLLIESGKVGTKNTENWHYQRIHDDFTEALNIVIRKRKEEAGYV</sequence>
<gene>
    <name evidence="1" type="ORF">METZ01_LOCUS374687</name>
</gene>
<accession>A0A382TIN8</accession>
<dbReference type="EMBL" id="UINC01136831">
    <property type="protein sequence ID" value="SVD21833.1"/>
    <property type="molecule type" value="Genomic_DNA"/>
</dbReference>
<protein>
    <submittedName>
        <fullName evidence="1">Uncharacterized protein</fullName>
    </submittedName>
</protein>
<organism evidence="1">
    <name type="scientific">marine metagenome</name>
    <dbReference type="NCBI Taxonomy" id="408172"/>
    <lineage>
        <taxon>unclassified sequences</taxon>
        <taxon>metagenomes</taxon>
        <taxon>ecological metagenomes</taxon>
    </lineage>
</organism>
<dbReference type="AlphaFoldDB" id="A0A382TIN8"/>
<name>A0A382TIN8_9ZZZZ</name>
<evidence type="ECO:0000313" key="1">
    <source>
        <dbReference type="EMBL" id="SVD21833.1"/>
    </source>
</evidence>